<protein>
    <submittedName>
        <fullName evidence="4">ATP-binding cassette domain-containing protein</fullName>
    </submittedName>
</protein>
<dbReference type="InterPro" id="IPR003439">
    <property type="entry name" value="ABC_transporter-like_ATP-bd"/>
</dbReference>
<dbReference type="InterPro" id="IPR027417">
    <property type="entry name" value="P-loop_NTPase"/>
</dbReference>
<dbReference type="EMBL" id="WTYL01000001">
    <property type="protein sequence ID" value="MXP43051.1"/>
    <property type="molecule type" value="Genomic_DNA"/>
</dbReference>
<accession>A0A845AVK1</accession>
<dbReference type="RefSeq" id="WP_160754701.1">
    <property type="nucleotide sequence ID" value="NZ_WTYL01000001.1"/>
</dbReference>
<dbReference type="GO" id="GO:0016887">
    <property type="term" value="F:ATP hydrolysis activity"/>
    <property type="evidence" value="ECO:0007669"/>
    <property type="project" value="InterPro"/>
</dbReference>
<dbReference type="PROSITE" id="PS50893">
    <property type="entry name" value="ABC_TRANSPORTER_2"/>
    <property type="match status" value="1"/>
</dbReference>
<proteinExistence type="predicted"/>
<dbReference type="SMART" id="SM00382">
    <property type="entry name" value="AAA"/>
    <property type="match status" value="1"/>
</dbReference>
<evidence type="ECO:0000313" key="5">
    <source>
        <dbReference type="Proteomes" id="UP000431922"/>
    </source>
</evidence>
<dbReference type="InterPro" id="IPR050334">
    <property type="entry name" value="Molybdenum_import_ModC"/>
</dbReference>
<comment type="caution">
    <text evidence="4">The sequence shown here is derived from an EMBL/GenBank/DDBJ whole genome shotgun (WGS) entry which is preliminary data.</text>
</comment>
<keyword evidence="5" id="KW-1185">Reference proteome</keyword>
<evidence type="ECO:0000256" key="1">
    <source>
        <dbReference type="ARBA" id="ARBA00022741"/>
    </source>
</evidence>
<sequence>MSFEIVLNHTVGDCRLSVDFASQVPRIAVTGPSGVGKTTLLNCIAGLITPETGKIVIGGRVLFDSTERISIRVEQRGAGYVFQDARLFNHLRVAANLAYGERLRQAGHSGVDRERIIETLGIGSLLDRWPASLSGGEIRRVAIARAVFAHPRFLLLDEPLSSLDQERAAEILTMIEHLGTAIGIPMIYVSHQPEETARLTDTILQLAPR</sequence>
<feature type="domain" description="ABC transporter" evidence="3">
    <location>
        <begin position="1"/>
        <end position="207"/>
    </location>
</feature>
<reference evidence="4 5" key="1">
    <citation type="submission" date="2019-12" db="EMBL/GenBank/DDBJ databases">
        <title>Genomic-based taxomic classification of the family Erythrobacteraceae.</title>
        <authorList>
            <person name="Xu L."/>
        </authorList>
    </citation>
    <scope>NUCLEOTIDE SEQUENCE [LARGE SCALE GENOMIC DNA]</scope>
    <source>
        <strain evidence="4 5">KCTC 42453</strain>
    </source>
</reference>
<dbReference type="PANTHER" id="PTHR43514">
    <property type="entry name" value="ABC TRANSPORTER I FAMILY MEMBER 10"/>
    <property type="match status" value="1"/>
</dbReference>
<dbReference type="OrthoDB" id="9802264at2"/>
<dbReference type="Proteomes" id="UP000431922">
    <property type="component" value="Unassembled WGS sequence"/>
</dbReference>
<dbReference type="Gene3D" id="3.40.50.300">
    <property type="entry name" value="P-loop containing nucleotide triphosphate hydrolases"/>
    <property type="match status" value="1"/>
</dbReference>
<evidence type="ECO:0000256" key="2">
    <source>
        <dbReference type="ARBA" id="ARBA00022840"/>
    </source>
</evidence>
<name>A0A845AVK1_9SPHN</name>
<keyword evidence="2 4" id="KW-0067">ATP-binding</keyword>
<organism evidence="4 5">
    <name type="scientific">Allopontixanthobacter sediminis</name>
    <dbReference type="NCBI Taxonomy" id="1689985"/>
    <lineage>
        <taxon>Bacteria</taxon>
        <taxon>Pseudomonadati</taxon>
        <taxon>Pseudomonadota</taxon>
        <taxon>Alphaproteobacteria</taxon>
        <taxon>Sphingomonadales</taxon>
        <taxon>Erythrobacteraceae</taxon>
        <taxon>Allopontixanthobacter</taxon>
    </lineage>
</organism>
<dbReference type="PANTHER" id="PTHR43514:SF4">
    <property type="entry name" value="ABC TRANSPORTER I FAMILY MEMBER 10"/>
    <property type="match status" value="1"/>
</dbReference>
<gene>
    <name evidence="4" type="ORF">GRI65_01115</name>
</gene>
<dbReference type="SUPFAM" id="SSF52540">
    <property type="entry name" value="P-loop containing nucleoside triphosphate hydrolases"/>
    <property type="match status" value="1"/>
</dbReference>
<dbReference type="PROSITE" id="PS00211">
    <property type="entry name" value="ABC_TRANSPORTER_1"/>
    <property type="match status" value="1"/>
</dbReference>
<dbReference type="InterPro" id="IPR003593">
    <property type="entry name" value="AAA+_ATPase"/>
</dbReference>
<dbReference type="InterPro" id="IPR017871">
    <property type="entry name" value="ABC_transporter-like_CS"/>
</dbReference>
<dbReference type="Pfam" id="PF00005">
    <property type="entry name" value="ABC_tran"/>
    <property type="match status" value="1"/>
</dbReference>
<evidence type="ECO:0000259" key="3">
    <source>
        <dbReference type="PROSITE" id="PS50893"/>
    </source>
</evidence>
<dbReference type="AlphaFoldDB" id="A0A845AVK1"/>
<keyword evidence="1" id="KW-0547">Nucleotide-binding</keyword>
<dbReference type="GO" id="GO:0005524">
    <property type="term" value="F:ATP binding"/>
    <property type="evidence" value="ECO:0007669"/>
    <property type="project" value="UniProtKB-KW"/>
</dbReference>
<evidence type="ECO:0000313" key="4">
    <source>
        <dbReference type="EMBL" id="MXP43051.1"/>
    </source>
</evidence>